<dbReference type="Pfam" id="PF00361">
    <property type="entry name" value="Proton_antipo_M"/>
    <property type="match status" value="1"/>
</dbReference>
<proteinExistence type="inferred from homology"/>
<evidence type="ECO:0000313" key="21">
    <source>
        <dbReference type="WBParaSite" id="SSLN_0000110001-mRNA-1"/>
    </source>
</evidence>
<evidence type="ECO:0000256" key="14">
    <source>
        <dbReference type="ARBA" id="ARBA00031024"/>
    </source>
</evidence>
<comment type="similarity">
    <text evidence="2">Belongs to the ATPase A chain family.</text>
</comment>
<evidence type="ECO:0000256" key="10">
    <source>
        <dbReference type="ARBA" id="ARBA00022989"/>
    </source>
</evidence>
<evidence type="ECO:0000256" key="9">
    <source>
        <dbReference type="ARBA" id="ARBA00022781"/>
    </source>
</evidence>
<comment type="subcellular location">
    <subcellularLocation>
        <location evidence="1">Membrane</location>
        <topology evidence="1">Multi-pass membrane protein</topology>
    </subcellularLocation>
    <subcellularLocation>
        <location evidence="16">Mitochondrion inner membrane</location>
        <topology evidence="16">Multi-pass membrane protein</topology>
    </subcellularLocation>
</comment>
<evidence type="ECO:0000256" key="5">
    <source>
        <dbReference type="ARBA" id="ARBA00021009"/>
    </source>
</evidence>
<keyword evidence="11" id="KW-0406">Ion transport</keyword>
<dbReference type="InterPro" id="IPR035908">
    <property type="entry name" value="F0_ATP_A_sf"/>
</dbReference>
<keyword evidence="9" id="KW-0375">Hydrogen ion transport</keyword>
<keyword evidence="10 17" id="KW-1133">Transmembrane helix</keyword>
<comment type="similarity">
    <text evidence="3 16">Belongs to the complex I subunit 1 family.</text>
</comment>
<protein>
    <recommendedName>
        <fullName evidence="5">NADH-ubiquinone oxidoreductase chain 1</fullName>
        <ecNumber evidence="4">7.1.1.2</ecNumber>
    </recommendedName>
    <alternativeName>
        <fullName evidence="14">NADH dehydrogenase subunit 1</fullName>
    </alternativeName>
</protein>
<evidence type="ECO:0000313" key="19">
    <source>
        <dbReference type="EMBL" id="VDL86825.1"/>
    </source>
</evidence>
<feature type="transmembrane region" description="Helical" evidence="17">
    <location>
        <begin position="77"/>
        <end position="99"/>
    </location>
</feature>
<evidence type="ECO:0000313" key="20">
    <source>
        <dbReference type="Proteomes" id="UP000275846"/>
    </source>
</evidence>
<dbReference type="InterPro" id="IPR001750">
    <property type="entry name" value="ND/Mrp_TM"/>
</dbReference>
<dbReference type="GO" id="GO:0008137">
    <property type="term" value="F:NADH dehydrogenase (ubiquinone) activity"/>
    <property type="evidence" value="ECO:0007669"/>
    <property type="project" value="UniProtKB-EC"/>
</dbReference>
<dbReference type="Proteomes" id="UP000275846">
    <property type="component" value="Unassembled WGS sequence"/>
</dbReference>
<evidence type="ECO:0000259" key="18">
    <source>
        <dbReference type="Pfam" id="PF00361"/>
    </source>
</evidence>
<dbReference type="GO" id="GO:0009060">
    <property type="term" value="P:aerobic respiration"/>
    <property type="evidence" value="ECO:0007669"/>
    <property type="project" value="TreeGrafter"/>
</dbReference>
<evidence type="ECO:0000256" key="11">
    <source>
        <dbReference type="ARBA" id="ARBA00023065"/>
    </source>
</evidence>
<evidence type="ECO:0000256" key="4">
    <source>
        <dbReference type="ARBA" id="ARBA00012944"/>
    </source>
</evidence>
<dbReference type="GO" id="GO:0045259">
    <property type="term" value="C:proton-transporting ATP synthase complex"/>
    <property type="evidence" value="ECO:0007669"/>
    <property type="project" value="UniProtKB-KW"/>
</dbReference>
<keyword evidence="12 17" id="KW-0472">Membrane</keyword>
<evidence type="ECO:0000256" key="6">
    <source>
        <dbReference type="ARBA" id="ARBA00022448"/>
    </source>
</evidence>
<dbReference type="SUPFAM" id="SSF81336">
    <property type="entry name" value="F1F0 ATP synthase subunit A"/>
    <property type="match status" value="1"/>
</dbReference>
<dbReference type="AlphaFoldDB" id="A0A183SA08"/>
<accession>A0A183SA08</accession>
<dbReference type="GO" id="GO:0005743">
    <property type="term" value="C:mitochondrial inner membrane"/>
    <property type="evidence" value="ECO:0007669"/>
    <property type="project" value="UniProtKB-SubCell"/>
</dbReference>
<dbReference type="InterPro" id="IPR001694">
    <property type="entry name" value="NADH_UbQ_OxRdtase_su1/FPO"/>
</dbReference>
<feature type="transmembrane region" description="Helical" evidence="17">
    <location>
        <begin position="293"/>
        <end position="312"/>
    </location>
</feature>
<feature type="transmembrane region" description="Helical" evidence="17">
    <location>
        <begin position="477"/>
        <end position="495"/>
    </location>
</feature>
<keyword evidence="13" id="KW-0066">ATP synthesis</keyword>
<evidence type="ECO:0000256" key="2">
    <source>
        <dbReference type="ARBA" id="ARBA00006810"/>
    </source>
</evidence>
<evidence type="ECO:0000256" key="1">
    <source>
        <dbReference type="ARBA" id="ARBA00004141"/>
    </source>
</evidence>
<dbReference type="OrthoDB" id="6281863at2759"/>
<evidence type="ECO:0000256" key="8">
    <source>
        <dbReference type="ARBA" id="ARBA00022692"/>
    </source>
</evidence>
<dbReference type="PANTHER" id="PTHR11432:SF3">
    <property type="entry name" value="NADH-UBIQUINONE OXIDOREDUCTASE CHAIN 1"/>
    <property type="match status" value="1"/>
</dbReference>
<gene>
    <name evidence="19" type="ORF">SSLN_LOCUS1056</name>
</gene>
<organism evidence="21">
    <name type="scientific">Schistocephalus solidus</name>
    <name type="common">Tapeworm</name>
    <dbReference type="NCBI Taxonomy" id="70667"/>
    <lineage>
        <taxon>Eukaryota</taxon>
        <taxon>Metazoa</taxon>
        <taxon>Spiralia</taxon>
        <taxon>Lophotrochozoa</taxon>
        <taxon>Platyhelminthes</taxon>
        <taxon>Cestoda</taxon>
        <taxon>Eucestoda</taxon>
        <taxon>Diphyllobothriidea</taxon>
        <taxon>Diphyllobothriidae</taxon>
        <taxon>Schistocephalus</taxon>
    </lineage>
</organism>
<sequence>MLIWSFSGENKVFYIVLALIFFTKVPLFPFHTWLPIVHAEATRIVSIFLRGYIMKLGILGVYRCTPFIFCTSSELDGGILPTLVVIFGLLSLCSFPPTIQFFCEVFLLSSSLFSVTYIIFWSLYLFFAGLVPLILCGHLLIRGESFEGRQLSSLLYNRLLNLYSYYYLAILGSIILLFLCYRFPYTYSPFFFAVMLGCYVFFCFVSLFLSRLSKAPNEFFSRFVPTGTPLYICPLVCCAETISYIIRPFVLIFRPFINLSLGCFGAVALAGLSIVPCFFYSGGFDNIKFYGSLLVYIVMSGISSVFLVSGVLFYSLYYLVLVGFIIKLGLFPFLVWIYYVFSSSKWYFILLVSVILKFPVLFFSFLLQERGERKILGYAQIRKGPKKVGIMGLLQSFADLLKLVVKFKLSGFQRRSYISLIGVFFLVLIVVFYCLILGGYYVVMHYFVLGEVVIVSIQCLAQCVLLLGLLDYREASWARFFIYPGIYFLFLICILCETNRTPFDYAESERELVLCYCLEVDYDLL</sequence>
<dbReference type="WBParaSite" id="SSLN_0000110001-mRNA-1">
    <property type="protein sequence ID" value="SSLN_0000110001-mRNA-1"/>
    <property type="gene ID" value="SSLN_0000110001"/>
</dbReference>
<dbReference type="EMBL" id="UYSU01001399">
    <property type="protein sequence ID" value="VDL86825.1"/>
    <property type="molecule type" value="Genomic_DNA"/>
</dbReference>
<evidence type="ECO:0000256" key="7">
    <source>
        <dbReference type="ARBA" id="ARBA00022547"/>
    </source>
</evidence>
<evidence type="ECO:0000256" key="17">
    <source>
        <dbReference type="SAM" id="Phobius"/>
    </source>
</evidence>
<dbReference type="EC" id="7.1.1.2" evidence="4"/>
<feature type="transmembrane region" description="Helical" evidence="17">
    <location>
        <begin position="190"/>
        <end position="209"/>
    </location>
</feature>
<dbReference type="Pfam" id="PF00146">
    <property type="entry name" value="NADHdh"/>
    <property type="match status" value="1"/>
</dbReference>
<dbReference type="PANTHER" id="PTHR11432">
    <property type="entry name" value="NADH DEHYDROGENASE SUBUNIT 1"/>
    <property type="match status" value="1"/>
</dbReference>
<feature type="transmembrane region" description="Helical" evidence="17">
    <location>
        <begin position="12"/>
        <end position="32"/>
    </location>
</feature>
<feature type="transmembrane region" description="Helical" evidence="17">
    <location>
        <begin position="119"/>
        <end position="141"/>
    </location>
</feature>
<dbReference type="GO" id="GO:0006754">
    <property type="term" value="P:ATP biosynthetic process"/>
    <property type="evidence" value="ECO:0007669"/>
    <property type="project" value="UniProtKB-KW"/>
</dbReference>
<feature type="transmembrane region" description="Helical" evidence="17">
    <location>
        <begin position="417"/>
        <end position="441"/>
    </location>
</feature>
<feature type="domain" description="NADH:quinone oxidoreductase/Mrp antiporter transmembrane" evidence="18">
    <location>
        <begin position="10"/>
        <end position="71"/>
    </location>
</feature>
<feature type="transmembrane region" description="Helical" evidence="17">
    <location>
        <begin position="259"/>
        <end position="281"/>
    </location>
</feature>
<reference evidence="19 20" key="2">
    <citation type="submission" date="2018-11" db="EMBL/GenBank/DDBJ databases">
        <authorList>
            <consortium name="Pathogen Informatics"/>
        </authorList>
    </citation>
    <scope>NUCLEOTIDE SEQUENCE [LARGE SCALE GENOMIC DNA]</scope>
    <source>
        <strain evidence="19 20">NST_G2</strain>
    </source>
</reference>
<feature type="transmembrane region" description="Helical" evidence="17">
    <location>
        <begin position="44"/>
        <end position="65"/>
    </location>
</feature>
<keyword evidence="6" id="KW-0813">Transport</keyword>
<keyword evidence="20" id="KW-1185">Reference proteome</keyword>
<evidence type="ECO:0000256" key="13">
    <source>
        <dbReference type="ARBA" id="ARBA00023310"/>
    </source>
</evidence>
<evidence type="ECO:0000256" key="12">
    <source>
        <dbReference type="ARBA" id="ARBA00023136"/>
    </source>
</evidence>
<comment type="catalytic activity">
    <reaction evidence="15">
        <text>a ubiquinone + NADH + 5 H(+)(in) = a ubiquinol + NAD(+) + 4 H(+)(out)</text>
        <dbReference type="Rhea" id="RHEA:29091"/>
        <dbReference type="Rhea" id="RHEA-COMP:9565"/>
        <dbReference type="Rhea" id="RHEA-COMP:9566"/>
        <dbReference type="ChEBI" id="CHEBI:15378"/>
        <dbReference type="ChEBI" id="CHEBI:16389"/>
        <dbReference type="ChEBI" id="CHEBI:17976"/>
        <dbReference type="ChEBI" id="CHEBI:57540"/>
        <dbReference type="ChEBI" id="CHEBI:57945"/>
        <dbReference type="EC" id="7.1.1.2"/>
    </reaction>
</comment>
<feature type="transmembrane region" description="Helical" evidence="17">
    <location>
        <begin position="447"/>
        <end position="470"/>
    </location>
</feature>
<dbReference type="STRING" id="70667.A0A183SA08"/>
<dbReference type="GO" id="GO:0003954">
    <property type="term" value="F:NADH dehydrogenase activity"/>
    <property type="evidence" value="ECO:0007669"/>
    <property type="project" value="TreeGrafter"/>
</dbReference>
<feature type="transmembrane region" description="Helical" evidence="17">
    <location>
        <begin position="162"/>
        <end position="184"/>
    </location>
</feature>
<keyword evidence="8 16" id="KW-0812">Transmembrane</keyword>
<keyword evidence="7" id="KW-0138">CF(0)</keyword>
<keyword evidence="16" id="KW-0520">NAD</keyword>
<name>A0A183SA08_SCHSO</name>
<evidence type="ECO:0000256" key="15">
    <source>
        <dbReference type="ARBA" id="ARBA00049551"/>
    </source>
</evidence>
<feature type="transmembrane region" description="Helical" evidence="17">
    <location>
        <begin position="346"/>
        <end position="368"/>
    </location>
</feature>
<feature type="transmembrane region" description="Helical" evidence="17">
    <location>
        <begin position="230"/>
        <end position="253"/>
    </location>
</feature>
<evidence type="ECO:0000256" key="3">
    <source>
        <dbReference type="ARBA" id="ARBA00010535"/>
    </source>
</evidence>
<feature type="transmembrane region" description="Helical" evidence="17">
    <location>
        <begin position="318"/>
        <end position="339"/>
    </location>
</feature>
<reference evidence="21" key="1">
    <citation type="submission" date="2016-06" db="UniProtKB">
        <authorList>
            <consortium name="WormBaseParasite"/>
        </authorList>
    </citation>
    <scope>IDENTIFICATION</scope>
</reference>
<evidence type="ECO:0000256" key="16">
    <source>
        <dbReference type="RuleBase" id="RU000471"/>
    </source>
</evidence>